<feature type="active site" description="Charge relay system" evidence="8">
    <location>
        <position position="538"/>
    </location>
</feature>
<dbReference type="GO" id="GO:0004252">
    <property type="term" value="F:serine-type endopeptidase activity"/>
    <property type="evidence" value="ECO:0007669"/>
    <property type="project" value="UniProtKB-UniRule"/>
</dbReference>
<evidence type="ECO:0000256" key="7">
    <source>
        <dbReference type="ARBA" id="ARBA00023145"/>
    </source>
</evidence>
<feature type="domain" description="Peptidase S53" evidence="10">
    <location>
        <begin position="209"/>
        <end position="621"/>
    </location>
</feature>
<keyword evidence="4 8" id="KW-0378">Hydrolase</keyword>
<evidence type="ECO:0000313" key="11">
    <source>
        <dbReference type="EMBL" id="KAK3367586.1"/>
    </source>
</evidence>
<dbReference type="PROSITE" id="PS51695">
    <property type="entry name" value="SEDOLISIN"/>
    <property type="match status" value="1"/>
</dbReference>
<feature type="binding site" evidence="8">
    <location>
        <position position="601"/>
    </location>
    <ligand>
        <name>Ca(2+)</name>
        <dbReference type="ChEBI" id="CHEBI:29108"/>
    </ligand>
</feature>
<dbReference type="InterPro" id="IPR050819">
    <property type="entry name" value="Tripeptidyl-peptidase_I"/>
</dbReference>
<feature type="binding site" evidence="8">
    <location>
        <position position="599"/>
    </location>
    <ligand>
        <name>Ca(2+)</name>
        <dbReference type="ChEBI" id="CHEBI:29108"/>
    </ligand>
</feature>
<dbReference type="AlphaFoldDB" id="A0AAE0N1N2"/>
<evidence type="ECO:0000256" key="3">
    <source>
        <dbReference type="ARBA" id="ARBA00022723"/>
    </source>
</evidence>
<keyword evidence="6 8" id="KW-0106">Calcium</keyword>
<feature type="active site" description="Charge relay system" evidence="8">
    <location>
        <position position="290"/>
    </location>
</feature>
<organism evidence="11 12">
    <name type="scientific">Podospora didyma</name>
    <dbReference type="NCBI Taxonomy" id="330526"/>
    <lineage>
        <taxon>Eukaryota</taxon>
        <taxon>Fungi</taxon>
        <taxon>Dikarya</taxon>
        <taxon>Ascomycota</taxon>
        <taxon>Pezizomycotina</taxon>
        <taxon>Sordariomycetes</taxon>
        <taxon>Sordariomycetidae</taxon>
        <taxon>Sordariales</taxon>
        <taxon>Podosporaceae</taxon>
        <taxon>Podospora</taxon>
    </lineage>
</organism>
<dbReference type="PANTHER" id="PTHR14218">
    <property type="entry name" value="PROTEASE S8 TRIPEPTIDYL PEPTIDASE I CLN2"/>
    <property type="match status" value="1"/>
</dbReference>
<dbReference type="InterPro" id="IPR030400">
    <property type="entry name" value="Sedolisin_dom"/>
</dbReference>
<dbReference type="SUPFAM" id="SSF52743">
    <property type="entry name" value="Subtilisin-like"/>
    <property type="match status" value="1"/>
</dbReference>
<feature type="binding site" evidence="8">
    <location>
        <position position="579"/>
    </location>
    <ligand>
        <name>Ca(2+)</name>
        <dbReference type="ChEBI" id="CHEBI:29108"/>
    </ligand>
</feature>
<keyword evidence="9" id="KW-0732">Signal</keyword>
<feature type="chain" id="PRO_5042256658" evidence="9">
    <location>
        <begin position="18"/>
        <end position="622"/>
    </location>
</feature>
<evidence type="ECO:0000256" key="6">
    <source>
        <dbReference type="ARBA" id="ARBA00022837"/>
    </source>
</evidence>
<keyword evidence="5 8" id="KW-0720">Serine protease</keyword>
<name>A0AAE0N1N2_9PEZI</name>
<dbReference type="EMBL" id="JAULSW010000011">
    <property type="protein sequence ID" value="KAK3367586.1"/>
    <property type="molecule type" value="Genomic_DNA"/>
</dbReference>
<dbReference type="Gene3D" id="3.40.50.200">
    <property type="entry name" value="Peptidase S8/S53 domain"/>
    <property type="match status" value="1"/>
</dbReference>
<gene>
    <name evidence="11" type="ORF">B0H63DRAFT_535602</name>
</gene>
<keyword evidence="2 8" id="KW-0645">Protease</keyword>
<dbReference type="InterPro" id="IPR036852">
    <property type="entry name" value="Peptidase_S8/S53_dom_sf"/>
</dbReference>
<evidence type="ECO:0000256" key="1">
    <source>
        <dbReference type="ARBA" id="ARBA00004239"/>
    </source>
</evidence>
<dbReference type="SUPFAM" id="SSF54897">
    <property type="entry name" value="Protease propeptides/inhibitors"/>
    <property type="match status" value="1"/>
</dbReference>
<dbReference type="SMART" id="SM00944">
    <property type="entry name" value="Pro-kuma_activ"/>
    <property type="match status" value="1"/>
</dbReference>
<keyword evidence="3 8" id="KW-0479">Metal-binding</keyword>
<dbReference type="GO" id="GO:0008240">
    <property type="term" value="F:tripeptidyl-peptidase activity"/>
    <property type="evidence" value="ECO:0007669"/>
    <property type="project" value="TreeGrafter"/>
</dbReference>
<keyword evidence="7" id="KW-0865">Zymogen</keyword>
<dbReference type="GO" id="GO:0006508">
    <property type="term" value="P:proteolysis"/>
    <property type="evidence" value="ECO:0007669"/>
    <property type="project" value="UniProtKB-KW"/>
</dbReference>
<dbReference type="Pfam" id="PF09286">
    <property type="entry name" value="Pro-kuma_activ"/>
    <property type="match status" value="1"/>
</dbReference>
<reference evidence="11" key="1">
    <citation type="journal article" date="2023" name="Mol. Phylogenet. Evol.">
        <title>Genome-scale phylogeny and comparative genomics of the fungal order Sordariales.</title>
        <authorList>
            <person name="Hensen N."/>
            <person name="Bonometti L."/>
            <person name="Westerberg I."/>
            <person name="Brannstrom I.O."/>
            <person name="Guillou S."/>
            <person name="Cros-Aarteil S."/>
            <person name="Calhoun S."/>
            <person name="Haridas S."/>
            <person name="Kuo A."/>
            <person name="Mondo S."/>
            <person name="Pangilinan J."/>
            <person name="Riley R."/>
            <person name="LaButti K."/>
            <person name="Andreopoulos B."/>
            <person name="Lipzen A."/>
            <person name="Chen C."/>
            <person name="Yan M."/>
            <person name="Daum C."/>
            <person name="Ng V."/>
            <person name="Clum A."/>
            <person name="Steindorff A."/>
            <person name="Ohm R.A."/>
            <person name="Martin F."/>
            <person name="Silar P."/>
            <person name="Natvig D.O."/>
            <person name="Lalanne C."/>
            <person name="Gautier V."/>
            <person name="Ament-Velasquez S.L."/>
            <person name="Kruys A."/>
            <person name="Hutchinson M.I."/>
            <person name="Powell A.J."/>
            <person name="Barry K."/>
            <person name="Miller A.N."/>
            <person name="Grigoriev I.V."/>
            <person name="Debuchy R."/>
            <person name="Gladieux P."/>
            <person name="Hiltunen Thoren M."/>
            <person name="Johannesson H."/>
        </authorList>
    </citation>
    <scope>NUCLEOTIDE SEQUENCE</scope>
    <source>
        <strain evidence="11">CBS 232.78</strain>
    </source>
</reference>
<evidence type="ECO:0000256" key="4">
    <source>
        <dbReference type="ARBA" id="ARBA00022801"/>
    </source>
</evidence>
<dbReference type="Proteomes" id="UP001285441">
    <property type="component" value="Unassembled WGS sequence"/>
</dbReference>
<evidence type="ECO:0000256" key="9">
    <source>
        <dbReference type="SAM" id="SignalP"/>
    </source>
</evidence>
<comment type="subcellular location">
    <subcellularLocation>
        <location evidence="1">Secreted</location>
        <location evidence="1">Extracellular space</location>
    </subcellularLocation>
</comment>
<comment type="caution">
    <text evidence="11">The sequence shown here is derived from an EMBL/GenBank/DDBJ whole genome shotgun (WGS) entry which is preliminary data.</text>
</comment>
<protein>
    <submittedName>
        <fullName evidence="11">Peptidase S8/S53 domain-containing protein</fullName>
    </submittedName>
</protein>
<evidence type="ECO:0000259" key="10">
    <source>
        <dbReference type="PROSITE" id="PS51695"/>
    </source>
</evidence>
<dbReference type="InterPro" id="IPR015366">
    <property type="entry name" value="S53_propep"/>
</dbReference>
<dbReference type="CDD" id="cd11377">
    <property type="entry name" value="Pro-peptidase_S53"/>
    <property type="match status" value="1"/>
</dbReference>
<comment type="cofactor">
    <cofactor evidence="8">
        <name>Ca(2+)</name>
        <dbReference type="ChEBI" id="CHEBI:29108"/>
    </cofactor>
    <text evidence="8">Binds 1 Ca(2+) ion per subunit.</text>
</comment>
<proteinExistence type="predicted"/>
<reference evidence="11" key="2">
    <citation type="submission" date="2023-06" db="EMBL/GenBank/DDBJ databases">
        <authorList>
            <consortium name="Lawrence Berkeley National Laboratory"/>
            <person name="Haridas S."/>
            <person name="Hensen N."/>
            <person name="Bonometti L."/>
            <person name="Westerberg I."/>
            <person name="Brannstrom I.O."/>
            <person name="Guillou S."/>
            <person name="Cros-Aarteil S."/>
            <person name="Calhoun S."/>
            <person name="Kuo A."/>
            <person name="Mondo S."/>
            <person name="Pangilinan J."/>
            <person name="Riley R."/>
            <person name="LaButti K."/>
            <person name="Andreopoulos B."/>
            <person name="Lipzen A."/>
            <person name="Chen C."/>
            <person name="Yanf M."/>
            <person name="Daum C."/>
            <person name="Ng V."/>
            <person name="Clum A."/>
            <person name="Steindorff A."/>
            <person name="Ohm R."/>
            <person name="Martin F."/>
            <person name="Silar P."/>
            <person name="Natvig D."/>
            <person name="Lalanne C."/>
            <person name="Gautier V."/>
            <person name="Ament-velasquez S.L."/>
            <person name="Kruys A."/>
            <person name="Hutchinson M.I."/>
            <person name="Powell A.J."/>
            <person name="Barry K."/>
            <person name="Miller A.N."/>
            <person name="Grigoriev I.V."/>
            <person name="Debuchy R."/>
            <person name="Gladieux P."/>
            <person name="Thoren M.H."/>
            <person name="Johannesson H."/>
        </authorList>
    </citation>
    <scope>NUCLEOTIDE SEQUENCE</scope>
    <source>
        <strain evidence="11">CBS 232.78</strain>
    </source>
</reference>
<evidence type="ECO:0000256" key="8">
    <source>
        <dbReference type="PROSITE-ProRule" id="PRU01032"/>
    </source>
</evidence>
<feature type="signal peptide" evidence="9">
    <location>
        <begin position="1"/>
        <end position="17"/>
    </location>
</feature>
<accession>A0AAE0N1N2</accession>
<feature type="binding site" evidence="8">
    <location>
        <position position="580"/>
    </location>
    <ligand>
        <name>Ca(2+)</name>
        <dbReference type="ChEBI" id="CHEBI:29108"/>
    </ligand>
</feature>
<dbReference type="PANTHER" id="PTHR14218:SF19">
    <property type="entry name" value="SERINE PROTEASE AORO, PUTATIVE (AFU_ORTHOLOGUE AFUA_6G10250)-RELATED"/>
    <property type="match status" value="1"/>
</dbReference>
<dbReference type="CDD" id="cd04056">
    <property type="entry name" value="Peptidases_S53"/>
    <property type="match status" value="1"/>
</dbReference>
<dbReference type="GO" id="GO:0005576">
    <property type="term" value="C:extracellular region"/>
    <property type="evidence" value="ECO:0007669"/>
    <property type="project" value="UniProtKB-SubCell"/>
</dbReference>
<evidence type="ECO:0000256" key="2">
    <source>
        <dbReference type="ARBA" id="ARBA00022670"/>
    </source>
</evidence>
<evidence type="ECO:0000313" key="12">
    <source>
        <dbReference type="Proteomes" id="UP001285441"/>
    </source>
</evidence>
<feature type="active site" description="Charge relay system" evidence="8">
    <location>
        <position position="286"/>
    </location>
</feature>
<evidence type="ECO:0000256" key="5">
    <source>
        <dbReference type="ARBA" id="ARBA00022825"/>
    </source>
</evidence>
<keyword evidence="12" id="KW-1185">Reference proteome</keyword>
<dbReference type="GO" id="GO:0046872">
    <property type="term" value="F:metal ion binding"/>
    <property type="evidence" value="ECO:0007669"/>
    <property type="project" value="UniProtKB-UniRule"/>
</dbReference>
<sequence>MRFLLPLLLLVSGHAEADLLRRESSLDLSLWTQGLEAGPNQSLQVSIALTIQNAHVGAETLLRISDPASPEYGQHLSVKDVARMFEPEPSAVSDVVKWLEESGIDKNHVNLSHGSDRLLLSLSVQEAALLLETTFYHQTHQVTGQERIFCQHYHIPKPLAGHIDYILAASSPPMAHRQTPRHTHQQQVGLNQEQSVASSAPLPSNCFQQTSLSCLRNLYKIPQNVPPHPNNSFGIFEPSWISWLPEDLDQFFGKMQPDRVGHRPKVDGVNGGYWQRNYTMPMFNLEPNLDFEYAMALTSPQEVTNVEVGSDTDVGNLHDMLAAFDEYYCDPVPSKDRKYPDFYMPGCNNTACDCGSLSPPKVLSISWGWTEAGFSANYLQRQCLEFLKLGLMGTTVVVSVSDHGTASGGGHFCIDDDPTGNGTTAKKFSPVFPASCPWVTSVGGTQMGSNATTNEETAWRRVLDKKLATSGGGFSNVFSAPPYQVPNVARYKDLEKNHLDAVRDRFSSTGRGYPDVAVRADEYNVVSNGKWERVSGTSASNPVFASIITLINSERMNAGKGPVGFINPVLYGSPDVLNDVVTGANEGCGADPAFRAARGWDAVTGLGSPDYERMRRLFMSLP</sequence>